<dbReference type="Pfam" id="PF02225">
    <property type="entry name" value="PA"/>
    <property type="match status" value="1"/>
</dbReference>
<dbReference type="Proteomes" id="UP000277300">
    <property type="component" value="Unassembled WGS sequence"/>
</dbReference>
<dbReference type="InterPro" id="IPR036116">
    <property type="entry name" value="FN3_sf"/>
</dbReference>
<gene>
    <name evidence="6" type="ORF">BBJ29_006941</name>
    <name evidence="7" type="ORF">BBP00_00003525</name>
</gene>
<evidence type="ECO:0000313" key="9">
    <source>
        <dbReference type="Proteomes" id="UP000284657"/>
    </source>
</evidence>
<dbReference type="PANTHER" id="PTHR22702:SF1">
    <property type="entry name" value="PROTEASE-ASSOCIATED DOMAIN-CONTAINING PROTEIN 1"/>
    <property type="match status" value="1"/>
</dbReference>
<keyword evidence="2" id="KW-0325">Glycoprotein</keyword>
<dbReference type="Proteomes" id="UP000284657">
    <property type="component" value="Unassembled WGS sequence"/>
</dbReference>
<proteinExistence type="predicted"/>
<evidence type="ECO:0000313" key="8">
    <source>
        <dbReference type="Proteomes" id="UP000277300"/>
    </source>
</evidence>
<dbReference type="InterPro" id="IPR003137">
    <property type="entry name" value="PA_domain"/>
</dbReference>
<dbReference type="InterPro" id="IPR046450">
    <property type="entry name" value="PA_dom_sf"/>
</dbReference>
<comment type="caution">
    <text evidence="7">The sequence shown here is derived from an EMBL/GenBank/DDBJ whole genome shotgun (WGS) entry which is preliminary data.</text>
</comment>
<name>A0A3F2RU76_9STRA</name>
<feature type="chain" id="PRO_5036082293" description="PA domain-containing protein" evidence="4">
    <location>
        <begin position="19"/>
        <end position="754"/>
    </location>
</feature>
<keyword evidence="1 4" id="KW-0732">Signal</keyword>
<evidence type="ECO:0000259" key="5">
    <source>
        <dbReference type="Pfam" id="PF02225"/>
    </source>
</evidence>
<evidence type="ECO:0000313" key="7">
    <source>
        <dbReference type="EMBL" id="RLN64327.1"/>
    </source>
</evidence>
<reference evidence="8 9" key="1">
    <citation type="submission" date="2018-07" db="EMBL/GenBank/DDBJ databases">
        <title>Genome sequencing of oomycete isolates from Chile give support for New Zealand origin for Phytophthora kernoviae and make available the first Nothophytophthora sp. genome.</title>
        <authorList>
            <person name="Studholme D.J."/>
            <person name="Sanfuentes E."/>
            <person name="Panda P."/>
            <person name="Hill R."/>
            <person name="Sambles C."/>
            <person name="Grant M."/>
            <person name="Williams N.M."/>
            <person name="Mcdougal R.L."/>
        </authorList>
    </citation>
    <scope>NUCLEOTIDE SEQUENCE [LARGE SCALE GENOMIC DNA]</scope>
    <source>
        <strain evidence="7">Chile6</strain>
        <strain evidence="6">Chile7</strain>
    </source>
</reference>
<evidence type="ECO:0000256" key="2">
    <source>
        <dbReference type="ARBA" id="ARBA00023180"/>
    </source>
</evidence>
<feature type="signal peptide" evidence="4">
    <location>
        <begin position="1"/>
        <end position="18"/>
    </location>
</feature>
<protein>
    <recommendedName>
        <fullName evidence="5">PA domain-containing protein</fullName>
    </recommendedName>
</protein>
<dbReference type="SUPFAM" id="SSF52025">
    <property type="entry name" value="PA domain"/>
    <property type="match status" value="1"/>
</dbReference>
<feature type="region of interest" description="Disordered" evidence="3">
    <location>
        <begin position="122"/>
        <end position="141"/>
    </location>
</feature>
<dbReference type="PANTHER" id="PTHR22702">
    <property type="entry name" value="PROTEASE-ASSOCIATED DOMAIN-CONTAINING PROTEIN"/>
    <property type="match status" value="1"/>
</dbReference>
<dbReference type="Gene3D" id="3.50.30.30">
    <property type="match status" value="1"/>
</dbReference>
<evidence type="ECO:0000256" key="1">
    <source>
        <dbReference type="ARBA" id="ARBA00022729"/>
    </source>
</evidence>
<evidence type="ECO:0000256" key="3">
    <source>
        <dbReference type="SAM" id="MobiDB-lite"/>
    </source>
</evidence>
<dbReference type="AlphaFoldDB" id="A0A3F2RU76"/>
<dbReference type="OrthoDB" id="206201at2759"/>
<feature type="domain" description="PA" evidence="5">
    <location>
        <begin position="639"/>
        <end position="705"/>
    </location>
</feature>
<accession>A0A3F2RU76</accession>
<organism evidence="7 8">
    <name type="scientific">Phytophthora kernoviae</name>
    <dbReference type="NCBI Taxonomy" id="325452"/>
    <lineage>
        <taxon>Eukaryota</taxon>
        <taxon>Sar</taxon>
        <taxon>Stramenopiles</taxon>
        <taxon>Oomycota</taxon>
        <taxon>Peronosporomycetes</taxon>
        <taxon>Peronosporales</taxon>
        <taxon>Peronosporaceae</taxon>
        <taxon>Phytophthora</taxon>
    </lineage>
</organism>
<evidence type="ECO:0000313" key="6">
    <source>
        <dbReference type="EMBL" id="RLN51106.1"/>
    </source>
</evidence>
<sequence>MLLLTLLLNTLLLRIAQALDEGKEPLNQTLTIKRDSLLEVPLHELLLAPLSTEGGDATTTLDTRLQAVFTQCRELGVTSFMYETNVDTSGRALPSLDPEDIAYCYRLRYVRHQREHARSVRKELAAKHSAPGERPSVERRPAADVNFQEFFELYAEKGRPVVLELKEDEKDPVAQLLGLTGSSDDGEESHSTLDNFISVCFGDKSSKNNGDQGIEMRPLRVEDKSCTTLLESTFRVPIYMTHDYLQRTNASRDEAFVPAIIELPPAASDEDKLDVPANAIVSCPYGLHMLAIPLGDGVGTRLSLFNRKFEPIKLPVRMRELHEVVLAADANITRSRIPSTLFGDDFDGRDLEAVITGLQAETAYSFSVRLLVGEARGAVSGASRRVITSPCAPPTRIRGLPEARVMEGTCLTLRWLDAEDDGGKNIELYLVSSEKLPGNGEGDDLSTGKGADNAAVIREHEKVVAVNASIASGQVILEKSSSGAPWVSTQVCGLLPGGVYTLRIAAMNVLGAGLWSHRSKRIKIPQQSRRKLSSIESGGSHQGVAVPVLKGVGDPGYIVVSGVDILSQNDLSTLIAQDPQRILRTSGAQIEDAMLPHVILSDVEEQVHVLSNNNSEEAMEVVRSFEVWASHHSPGLFDVSAELVLADPPDASEPLHNAHAVRDRVVLALRGGVPFVFKLHYAQLAGALGLVIADVNGSCTGGFDQSCVPGADKRRHEGFAVQERHALWDQARIPCVLMLQDAAKDLLERLGFKY</sequence>
<dbReference type="Gene3D" id="2.60.40.10">
    <property type="entry name" value="Immunoglobulins"/>
    <property type="match status" value="1"/>
</dbReference>
<evidence type="ECO:0000256" key="4">
    <source>
        <dbReference type="SAM" id="SignalP"/>
    </source>
</evidence>
<dbReference type="SUPFAM" id="SSF49265">
    <property type="entry name" value="Fibronectin type III"/>
    <property type="match status" value="1"/>
</dbReference>
<dbReference type="EMBL" id="MBDO02000075">
    <property type="protein sequence ID" value="RLN64327.1"/>
    <property type="molecule type" value="Genomic_DNA"/>
</dbReference>
<dbReference type="EMBL" id="MBAD02001912">
    <property type="protein sequence ID" value="RLN51106.1"/>
    <property type="molecule type" value="Genomic_DNA"/>
</dbReference>
<dbReference type="InterPro" id="IPR013783">
    <property type="entry name" value="Ig-like_fold"/>
</dbReference>